<evidence type="ECO:0000259" key="1">
    <source>
        <dbReference type="PROSITE" id="PS51186"/>
    </source>
</evidence>
<dbReference type="HOGENOM" id="CLU_056890_4_0_9"/>
<proteinExistence type="predicted"/>
<evidence type="ECO:0000313" key="2">
    <source>
        <dbReference type="EMBL" id="AIQ65368.1"/>
    </source>
</evidence>
<dbReference type="Pfam" id="PF00583">
    <property type="entry name" value="Acetyltransf_1"/>
    <property type="match status" value="1"/>
</dbReference>
<dbReference type="STRING" id="169760.PSTEL_21835"/>
<dbReference type="AlphaFoldDB" id="A0A089M1L6"/>
<dbReference type="Proteomes" id="UP000029507">
    <property type="component" value="Chromosome"/>
</dbReference>
<accession>A0A089M1L6</accession>
<dbReference type="Gene3D" id="3.40.630.30">
    <property type="match status" value="1"/>
</dbReference>
<dbReference type="PROSITE" id="PS51186">
    <property type="entry name" value="GNAT"/>
    <property type="match status" value="1"/>
</dbReference>
<feature type="domain" description="N-acetyltransferase" evidence="1">
    <location>
        <begin position="169"/>
        <end position="309"/>
    </location>
</feature>
<dbReference type="OrthoDB" id="62792at2"/>
<dbReference type="SUPFAM" id="SSF55729">
    <property type="entry name" value="Acyl-CoA N-acyltransferases (Nat)"/>
    <property type="match status" value="1"/>
</dbReference>
<gene>
    <name evidence="2" type="ORF">PSTEL_21835</name>
</gene>
<keyword evidence="3" id="KW-1185">Reference proteome</keyword>
<dbReference type="InterPro" id="IPR000182">
    <property type="entry name" value="GNAT_dom"/>
</dbReference>
<evidence type="ECO:0000313" key="3">
    <source>
        <dbReference type="Proteomes" id="UP000029507"/>
    </source>
</evidence>
<dbReference type="InterPro" id="IPR016181">
    <property type="entry name" value="Acyl_CoA_acyltransferase"/>
</dbReference>
<name>A0A089M1L6_9BACL</name>
<dbReference type="KEGG" id="pste:PSTEL_21835"/>
<organism evidence="2 3">
    <name type="scientific">Paenibacillus stellifer</name>
    <dbReference type="NCBI Taxonomy" id="169760"/>
    <lineage>
        <taxon>Bacteria</taxon>
        <taxon>Bacillati</taxon>
        <taxon>Bacillota</taxon>
        <taxon>Bacilli</taxon>
        <taxon>Bacillales</taxon>
        <taxon>Paenibacillaceae</taxon>
        <taxon>Paenibacillus</taxon>
    </lineage>
</organism>
<reference evidence="2 3" key="1">
    <citation type="submission" date="2014-08" db="EMBL/GenBank/DDBJ databases">
        <title>Comparative genomics of the Paenibacillus odorifer group.</title>
        <authorList>
            <person name="den Bakker H.C."/>
            <person name="Tsai Y.-C."/>
            <person name="Martin N."/>
            <person name="Korlach J."/>
            <person name="Wiedmann M."/>
        </authorList>
    </citation>
    <scope>NUCLEOTIDE SEQUENCE [LARGE SCALE GENOMIC DNA]</scope>
    <source>
        <strain evidence="2 3">DSM 14472</strain>
    </source>
</reference>
<dbReference type="GO" id="GO:0016747">
    <property type="term" value="F:acyltransferase activity, transferring groups other than amino-acyl groups"/>
    <property type="evidence" value="ECO:0007669"/>
    <property type="project" value="InterPro"/>
</dbReference>
<dbReference type="RefSeq" id="WP_038698365.1">
    <property type="nucleotide sequence ID" value="NZ_CP009286.1"/>
</dbReference>
<sequence length="309" mass="36076">MKIQNRAFDDRKFDFDRLWQFLVDDYAVRQERFIWTIGRLGGWKFGIWNEEKYFPSFMRKNAQLWLNNFDELIGFVISEKGDSYFNVFARRGYEFLYSEMLQWAITNWNDRNGALSTDAHEDHHLLMQELEKAGFRKKGVSAITGQYHLREKAAEGIVLREEYSVQDMLANPDLRGKATLGINAWSNGTRTEALNKLDLLQYEYNRESPCFSPGFDLSVVDQEGRHLSSCVAFVDYKNNYAEIEKVCTHTEYRRKGLAEAVIRKCFHRLHQKGIEYAYLTGFGPEAQNLYNKLGPAQSVNLFSYVLGEN</sequence>
<protein>
    <recommendedName>
        <fullName evidence="1">N-acetyltransferase domain-containing protein</fullName>
    </recommendedName>
</protein>
<dbReference type="EMBL" id="CP009286">
    <property type="protein sequence ID" value="AIQ65368.1"/>
    <property type="molecule type" value="Genomic_DNA"/>
</dbReference>
<dbReference type="CDD" id="cd04301">
    <property type="entry name" value="NAT_SF"/>
    <property type="match status" value="1"/>
</dbReference>